<dbReference type="GO" id="GO:0003676">
    <property type="term" value="F:nucleic acid binding"/>
    <property type="evidence" value="ECO:0007669"/>
    <property type="project" value="InterPro"/>
</dbReference>
<keyword evidence="8" id="KW-1185">Reference proteome</keyword>
<organism evidence="7 8">
    <name type="scientific">Candidatus Kurthia intestinigallinarum</name>
    <dbReference type="NCBI Taxonomy" id="1562256"/>
    <lineage>
        <taxon>Bacteria</taxon>
        <taxon>Bacillati</taxon>
        <taxon>Bacillota</taxon>
        <taxon>Bacilli</taxon>
        <taxon>Bacillales</taxon>
        <taxon>Caryophanaceae</taxon>
        <taxon>Kurthia</taxon>
    </lineage>
</organism>
<keyword evidence="5" id="KW-0732">Signal</keyword>
<dbReference type="InterPro" id="IPR002071">
    <property type="entry name" value="Thermonucl_AS"/>
</dbReference>
<evidence type="ECO:0000313" key="7">
    <source>
        <dbReference type="EMBL" id="RUS55517.1"/>
    </source>
</evidence>
<feature type="signal peptide" evidence="5">
    <location>
        <begin position="1"/>
        <end position="17"/>
    </location>
</feature>
<keyword evidence="1" id="KW-0540">Nuclease</keyword>
<keyword evidence="2" id="KW-0255">Endonuclease</keyword>
<protein>
    <submittedName>
        <fullName evidence="7">Thermonuclease</fullName>
    </submittedName>
</protein>
<dbReference type="PROSITE" id="PS51257">
    <property type="entry name" value="PROKAR_LIPOPROTEIN"/>
    <property type="match status" value="1"/>
</dbReference>
<dbReference type="RefSeq" id="WP_126990852.1">
    <property type="nucleotide sequence ID" value="NZ_JTFC01000031.1"/>
</dbReference>
<dbReference type="PANTHER" id="PTHR12302:SF3">
    <property type="entry name" value="SERINE_THREONINE-PROTEIN KINASE 31"/>
    <property type="match status" value="1"/>
</dbReference>
<dbReference type="GO" id="GO:0016787">
    <property type="term" value="F:hydrolase activity"/>
    <property type="evidence" value="ECO:0007669"/>
    <property type="project" value="UniProtKB-KW"/>
</dbReference>
<accession>A0A433RTM1</accession>
<dbReference type="AlphaFoldDB" id="A0A433RTM1"/>
<gene>
    <name evidence="7" type="ORF">QI30_11340</name>
</gene>
<dbReference type="Pfam" id="PF00565">
    <property type="entry name" value="SNase"/>
    <property type="match status" value="1"/>
</dbReference>
<name>A0A433RTM1_9BACL</name>
<feature type="compositionally biased region" description="Low complexity" evidence="4">
    <location>
        <begin position="211"/>
        <end position="227"/>
    </location>
</feature>
<dbReference type="OrthoDB" id="4376109at2"/>
<evidence type="ECO:0000256" key="5">
    <source>
        <dbReference type="SAM" id="SignalP"/>
    </source>
</evidence>
<dbReference type="PROSITE" id="PS50830">
    <property type="entry name" value="TNASE_3"/>
    <property type="match status" value="1"/>
</dbReference>
<evidence type="ECO:0000256" key="2">
    <source>
        <dbReference type="ARBA" id="ARBA00022759"/>
    </source>
</evidence>
<dbReference type="PROSITE" id="PS01284">
    <property type="entry name" value="TNASE_2"/>
    <property type="match status" value="1"/>
</dbReference>
<sequence length="279" mass="30752">MKKIIGLFVAAALFVLAGCTEPNTLTSSTTGSNEQKIVGEQVEVVSVMDGDTMKVKYDGKVSSVRFLLIDAPEMYHKQLGEQPFGKEAQKRNRDLINNAEVVSLEFDKTGDKKDKYGRLLAYVYVDGKSVQEQLIKEGLVRVGYVYNKQAAHLDDYYKAQDEAKAANRGIWQYPGYVTNRGFVKSKVPGWSAGQNPDKNGSLEKSVSTNKATQAQSKTTSSTNNSSTKSDEACTIKGNINAKGNKNYFLPGTNNYDNVQEEKMFCSEEEAQKAGFKKGS</sequence>
<evidence type="ECO:0000259" key="6">
    <source>
        <dbReference type="PROSITE" id="PS50830"/>
    </source>
</evidence>
<feature type="domain" description="TNase-like" evidence="6">
    <location>
        <begin position="38"/>
        <end position="173"/>
    </location>
</feature>
<dbReference type="Proteomes" id="UP000288623">
    <property type="component" value="Unassembled WGS sequence"/>
</dbReference>
<dbReference type="EMBL" id="JTFC01000031">
    <property type="protein sequence ID" value="RUS55517.1"/>
    <property type="molecule type" value="Genomic_DNA"/>
</dbReference>
<evidence type="ECO:0000256" key="1">
    <source>
        <dbReference type="ARBA" id="ARBA00022722"/>
    </source>
</evidence>
<feature type="compositionally biased region" description="Polar residues" evidence="4">
    <location>
        <begin position="192"/>
        <end position="210"/>
    </location>
</feature>
<comment type="caution">
    <text evidence="7">The sequence shown here is derived from an EMBL/GenBank/DDBJ whole genome shotgun (WGS) entry which is preliminary data.</text>
</comment>
<dbReference type="SUPFAM" id="SSF50199">
    <property type="entry name" value="Staphylococcal nuclease"/>
    <property type="match status" value="1"/>
</dbReference>
<dbReference type="GO" id="GO:0004519">
    <property type="term" value="F:endonuclease activity"/>
    <property type="evidence" value="ECO:0007669"/>
    <property type="project" value="UniProtKB-KW"/>
</dbReference>
<evidence type="ECO:0000256" key="3">
    <source>
        <dbReference type="ARBA" id="ARBA00022801"/>
    </source>
</evidence>
<feature type="region of interest" description="Disordered" evidence="4">
    <location>
        <begin position="188"/>
        <end position="231"/>
    </location>
</feature>
<reference evidence="7 8" key="1">
    <citation type="submission" date="2014-11" db="EMBL/GenBank/DDBJ databases">
        <title>Genome sequence and analysis of novel Kurthia sp.</title>
        <authorList>
            <person name="Lawson J.N."/>
            <person name="Gonzalez J.E."/>
            <person name="Rinauldi L."/>
            <person name="Xuan Z."/>
            <person name="Firman A."/>
            <person name="Shaddox L."/>
            <person name="Trudeau A."/>
            <person name="Shah S."/>
            <person name="Reiman D."/>
        </authorList>
    </citation>
    <scope>NUCLEOTIDE SEQUENCE [LARGE SCALE GENOMIC DNA]</scope>
    <source>
        <strain evidence="7 8">3B1D</strain>
    </source>
</reference>
<dbReference type="PANTHER" id="PTHR12302">
    <property type="entry name" value="EBNA2 BINDING PROTEIN P100"/>
    <property type="match status" value="1"/>
</dbReference>
<dbReference type="InterPro" id="IPR016071">
    <property type="entry name" value="Staphylococal_nuclease_OB-fold"/>
</dbReference>
<dbReference type="InterPro" id="IPR035437">
    <property type="entry name" value="SNase_OB-fold_sf"/>
</dbReference>
<feature type="chain" id="PRO_5038377975" evidence="5">
    <location>
        <begin position="18"/>
        <end position="279"/>
    </location>
</feature>
<proteinExistence type="predicted"/>
<dbReference type="Gene3D" id="2.40.50.90">
    <property type="match status" value="1"/>
</dbReference>
<dbReference type="SMART" id="SM00318">
    <property type="entry name" value="SNc"/>
    <property type="match status" value="1"/>
</dbReference>
<evidence type="ECO:0000256" key="4">
    <source>
        <dbReference type="SAM" id="MobiDB-lite"/>
    </source>
</evidence>
<evidence type="ECO:0000313" key="8">
    <source>
        <dbReference type="Proteomes" id="UP000288623"/>
    </source>
</evidence>
<keyword evidence="3" id="KW-0378">Hydrolase</keyword>